<dbReference type="RefSeq" id="WP_068204632.1">
    <property type="nucleotide sequence ID" value="NZ_JBHSLU010000017.1"/>
</dbReference>
<keyword evidence="3" id="KW-1185">Reference proteome</keyword>
<name>A0ABW0NXX1_9HYPH</name>
<evidence type="ECO:0000256" key="1">
    <source>
        <dbReference type="SAM" id="MobiDB-lite"/>
    </source>
</evidence>
<gene>
    <name evidence="2" type="ORF">ACFPN9_08650</name>
</gene>
<evidence type="ECO:0008006" key="4">
    <source>
        <dbReference type="Google" id="ProtNLM"/>
    </source>
</evidence>
<evidence type="ECO:0000313" key="3">
    <source>
        <dbReference type="Proteomes" id="UP001596060"/>
    </source>
</evidence>
<organism evidence="2 3">
    <name type="scientific">Bosea massiliensis</name>
    <dbReference type="NCBI Taxonomy" id="151419"/>
    <lineage>
        <taxon>Bacteria</taxon>
        <taxon>Pseudomonadati</taxon>
        <taxon>Pseudomonadota</taxon>
        <taxon>Alphaproteobacteria</taxon>
        <taxon>Hyphomicrobiales</taxon>
        <taxon>Boseaceae</taxon>
        <taxon>Bosea</taxon>
    </lineage>
</organism>
<protein>
    <recommendedName>
        <fullName evidence="4">Tail tube protein</fullName>
    </recommendedName>
</protein>
<evidence type="ECO:0000313" key="2">
    <source>
        <dbReference type="EMBL" id="MFC5505325.1"/>
    </source>
</evidence>
<reference evidence="3" key="1">
    <citation type="journal article" date="2019" name="Int. J. Syst. Evol. Microbiol.">
        <title>The Global Catalogue of Microorganisms (GCM) 10K type strain sequencing project: providing services to taxonomists for standard genome sequencing and annotation.</title>
        <authorList>
            <consortium name="The Broad Institute Genomics Platform"/>
            <consortium name="The Broad Institute Genome Sequencing Center for Infectious Disease"/>
            <person name="Wu L."/>
            <person name="Ma J."/>
        </authorList>
    </citation>
    <scope>NUCLEOTIDE SEQUENCE [LARGE SCALE GENOMIC DNA]</scope>
    <source>
        <strain evidence="3">CCUG 43117</strain>
    </source>
</reference>
<dbReference type="EMBL" id="JBHSLU010000017">
    <property type="protein sequence ID" value="MFC5505325.1"/>
    <property type="molecule type" value="Genomic_DNA"/>
</dbReference>
<sequence>MSNETEKLTVSGEGPNTKISVMYRDGANYKKTADVVLAGALTQTDLDQMVGAMDGEVFFLPGQVGLRALNPAAADSDEELDHPWHTIEGVELTSDAPTDNLSTAELVDTWPANSDEWDN</sequence>
<feature type="region of interest" description="Disordered" evidence="1">
    <location>
        <begin position="90"/>
        <end position="119"/>
    </location>
</feature>
<dbReference type="Proteomes" id="UP001596060">
    <property type="component" value="Unassembled WGS sequence"/>
</dbReference>
<comment type="caution">
    <text evidence="2">The sequence shown here is derived from an EMBL/GenBank/DDBJ whole genome shotgun (WGS) entry which is preliminary data.</text>
</comment>
<accession>A0ABW0NXX1</accession>
<proteinExistence type="predicted"/>